<dbReference type="GO" id="GO:0005634">
    <property type="term" value="C:nucleus"/>
    <property type="evidence" value="ECO:0007669"/>
    <property type="project" value="InterPro"/>
</dbReference>
<evidence type="ECO:0000313" key="2">
    <source>
        <dbReference type="Proteomes" id="UP001460270"/>
    </source>
</evidence>
<dbReference type="GO" id="GO:0072686">
    <property type="term" value="C:mitotic spindle"/>
    <property type="evidence" value="ECO:0007669"/>
    <property type="project" value="TreeGrafter"/>
</dbReference>
<accession>A0AAW0MEU3</accession>
<dbReference type="Proteomes" id="UP001460270">
    <property type="component" value="Unassembled WGS sequence"/>
</dbReference>
<dbReference type="GO" id="GO:0006508">
    <property type="term" value="P:proteolysis"/>
    <property type="evidence" value="ECO:0007669"/>
    <property type="project" value="InterPro"/>
</dbReference>
<comment type="caution">
    <text evidence="1">The sequence shown here is derived from an EMBL/GenBank/DDBJ whole genome shotgun (WGS) entry which is preliminary data.</text>
</comment>
<proteinExistence type="predicted"/>
<dbReference type="InterPro" id="IPR005314">
    <property type="entry name" value="Peptidase_C50"/>
</dbReference>
<feature type="non-terminal residue" evidence="1">
    <location>
        <position position="1"/>
    </location>
</feature>
<organism evidence="1 2">
    <name type="scientific">Mugilogobius chulae</name>
    <name type="common">yellowstripe goby</name>
    <dbReference type="NCBI Taxonomy" id="88201"/>
    <lineage>
        <taxon>Eukaryota</taxon>
        <taxon>Metazoa</taxon>
        <taxon>Chordata</taxon>
        <taxon>Craniata</taxon>
        <taxon>Vertebrata</taxon>
        <taxon>Euteleostomi</taxon>
        <taxon>Actinopterygii</taxon>
        <taxon>Neopterygii</taxon>
        <taxon>Teleostei</taxon>
        <taxon>Neoteleostei</taxon>
        <taxon>Acanthomorphata</taxon>
        <taxon>Gobiaria</taxon>
        <taxon>Gobiiformes</taxon>
        <taxon>Gobioidei</taxon>
        <taxon>Gobiidae</taxon>
        <taxon>Gobionellinae</taxon>
        <taxon>Mugilogobius</taxon>
    </lineage>
</organism>
<sequence>SFLCEALKEASEQKQSKSWYLLRARTLQTVGSYLSLDTKSLPQAQRNLIHLHGFSSPDTAVYESLKLFCSLLVTLVGKGLYGNHAGSSDVRFIDQDGATTATAAEATLPPIIILIPLCLCLTVSRENLCLKWQLLCDLLSCSVQMVSVRSRAGAVNDTRLQCLEALKLAMKLQALSQCAELLVLKAELELMQGEKEESACDLDKVRELLECCTDISDQMQKAEKKIKPRKGRLAPKD</sequence>
<dbReference type="EMBL" id="JBBPFD010000478">
    <property type="protein sequence ID" value="KAK7878797.1"/>
    <property type="molecule type" value="Genomic_DNA"/>
</dbReference>
<gene>
    <name evidence="1" type="ORF">WMY93_034291</name>
</gene>
<dbReference type="GO" id="GO:0051307">
    <property type="term" value="P:meiotic chromosome separation"/>
    <property type="evidence" value="ECO:0007669"/>
    <property type="project" value="TreeGrafter"/>
</dbReference>
<dbReference type="PANTHER" id="PTHR12792:SF0">
    <property type="entry name" value="SEPARIN"/>
    <property type="match status" value="1"/>
</dbReference>
<dbReference type="GO" id="GO:0005813">
    <property type="term" value="C:centrosome"/>
    <property type="evidence" value="ECO:0007669"/>
    <property type="project" value="TreeGrafter"/>
</dbReference>
<keyword evidence="2" id="KW-1185">Reference proteome</keyword>
<dbReference type="AlphaFoldDB" id="A0AAW0MEU3"/>
<reference evidence="2" key="1">
    <citation type="submission" date="2024-04" db="EMBL/GenBank/DDBJ databases">
        <title>Salinicola lusitanus LLJ914,a marine bacterium isolated from the Okinawa Trough.</title>
        <authorList>
            <person name="Li J."/>
        </authorList>
    </citation>
    <scope>NUCLEOTIDE SEQUENCE [LARGE SCALE GENOMIC DNA]</scope>
</reference>
<evidence type="ECO:0000313" key="1">
    <source>
        <dbReference type="EMBL" id="KAK7878797.1"/>
    </source>
</evidence>
<protein>
    <recommendedName>
        <fullName evidence="3">Extra spindle poles-like protein 1</fullName>
    </recommendedName>
</protein>
<dbReference type="GO" id="GO:0005737">
    <property type="term" value="C:cytoplasm"/>
    <property type="evidence" value="ECO:0007669"/>
    <property type="project" value="TreeGrafter"/>
</dbReference>
<name>A0AAW0MEU3_9GOBI</name>
<dbReference type="PANTHER" id="PTHR12792">
    <property type="entry name" value="EXTRA SPINDLE POLES 1-RELATED"/>
    <property type="match status" value="1"/>
</dbReference>
<evidence type="ECO:0008006" key="3">
    <source>
        <dbReference type="Google" id="ProtNLM"/>
    </source>
</evidence>
<dbReference type="GO" id="GO:0004197">
    <property type="term" value="F:cysteine-type endopeptidase activity"/>
    <property type="evidence" value="ECO:0007669"/>
    <property type="project" value="InterPro"/>
</dbReference>